<comment type="caution">
    <text evidence="1">The sequence shown here is derived from an EMBL/GenBank/DDBJ whole genome shotgun (WGS) entry which is preliminary data.</text>
</comment>
<gene>
    <name evidence="1" type="ORF">DFQ09_101453</name>
</gene>
<organism evidence="1 2">
    <name type="scientific">Winogradskyella pacifica</name>
    <dbReference type="NCBI Taxonomy" id="664642"/>
    <lineage>
        <taxon>Bacteria</taxon>
        <taxon>Pseudomonadati</taxon>
        <taxon>Bacteroidota</taxon>
        <taxon>Flavobacteriia</taxon>
        <taxon>Flavobacteriales</taxon>
        <taxon>Flavobacteriaceae</taxon>
        <taxon>Winogradskyella</taxon>
    </lineage>
</organism>
<name>A0A3D9NAV7_9FLAO</name>
<proteinExistence type="predicted"/>
<keyword evidence="2" id="KW-1185">Reference proteome</keyword>
<evidence type="ECO:0000313" key="1">
    <source>
        <dbReference type="EMBL" id="REE27619.1"/>
    </source>
</evidence>
<reference evidence="1 2" key="1">
    <citation type="submission" date="2018-07" db="EMBL/GenBank/DDBJ databases">
        <title>Genomic Encyclopedia of Type Strains, Phase III (KMG-III): the genomes of soil and plant-associated and newly described type strains.</title>
        <authorList>
            <person name="Whitman W."/>
        </authorList>
    </citation>
    <scope>NUCLEOTIDE SEQUENCE [LARGE SCALE GENOMIC DNA]</scope>
    <source>
        <strain evidence="1 2">CECT 7948</strain>
    </source>
</reference>
<dbReference type="AlphaFoldDB" id="A0A3D9NAV7"/>
<dbReference type="Proteomes" id="UP000256919">
    <property type="component" value="Unassembled WGS sequence"/>
</dbReference>
<protein>
    <recommendedName>
        <fullName evidence="3">Lipoprotein</fullName>
    </recommendedName>
</protein>
<evidence type="ECO:0000313" key="2">
    <source>
        <dbReference type="Proteomes" id="UP000256919"/>
    </source>
</evidence>
<accession>A0A3D9NAV7</accession>
<evidence type="ECO:0008006" key="3">
    <source>
        <dbReference type="Google" id="ProtNLM"/>
    </source>
</evidence>
<dbReference type="EMBL" id="QREI01000001">
    <property type="protein sequence ID" value="REE27619.1"/>
    <property type="molecule type" value="Genomic_DNA"/>
</dbReference>
<sequence>MKNVRLMFLLLLMVNCTTDSPEIQERSDDLNYQVLNCIDDLPQLKITNNGTDSFDFAIYGQDYSQLYSQALSTSENTGWLELSNYEVIVVATNDVVYGQKLELTLVPCDAMEIEIDVNNGLILVGI</sequence>